<feature type="compositionally biased region" description="Polar residues" evidence="1">
    <location>
        <begin position="263"/>
        <end position="276"/>
    </location>
</feature>
<gene>
    <name evidence="3" type="ORF">BSAL_76630</name>
</gene>
<feature type="signal peptide" evidence="2">
    <location>
        <begin position="1"/>
        <end position="21"/>
    </location>
</feature>
<evidence type="ECO:0000313" key="3">
    <source>
        <dbReference type="EMBL" id="CUG26656.1"/>
    </source>
</evidence>
<dbReference type="AlphaFoldDB" id="A0A0S4J304"/>
<keyword evidence="4" id="KW-1185">Reference proteome</keyword>
<accession>A0A0S4J304</accession>
<evidence type="ECO:0000256" key="2">
    <source>
        <dbReference type="SAM" id="SignalP"/>
    </source>
</evidence>
<keyword evidence="2" id="KW-0732">Signal</keyword>
<feature type="chain" id="PRO_5006621893" description="Membrane-associated protein" evidence="2">
    <location>
        <begin position="22"/>
        <end position="623"/>
    </location>
</feature>
<evidence type="ECO:0008006" key="5">
    <source>
        <dbReference type="Google" id="ProtNLM"/>
    </source>
</evidence>
<evidence type="ECO:0000256" key="1">
    <source>
        <dbReference type="SAM" id="MobiDB-lite"/>
    </source>
</evidence>
<evidence type="ECO:0000313" key="4">
    <source>
        <dbReference type="Proteomes" id="UP000051952"/>
    </source>
</evidence>
<feature type="region of interest" description="Disordered" evidence="1">
    <location>
        <begin position="595"/>
        <end position="623"/>
    </location>
</feature>
<feature type="region of interest" description="Disordered" evidence="1">
    <location>
        <begin position="449"/>
        <end position="468"/>
    </location>
</feature>
<dbReference type="EMBL" id="CYKH01000723">
    <property type="protein sequence ID" value="CUG26656.1"/>
    <property type="molecule type" value="Genomic_DNA"/>
</dbReference>
<feature type="compositionally biased region" description="Low complexity" evidence="1">
    <location>
        <begin position="283"/>
        <end position="300"/>
    </location>
</feature>
<feature type="region of interest" description="Disordered" evidence="1">
    <location>
        <begin position="335"/>
        <end position="437"/>
    </location>
</feature>
<dbReference type="VEuPathDB" id="TriTrypDB:BSAL_76630"/>
<dbReference type="Proteomes" id="UP000051952">
    <property type="component" value="Unassembled WGS sequence"/>
</dbReference>
<proteinExistence type="predicted"/>
<reference evidence="4" key="1">
    <citation type="submission" date="2015-09" db="EMBL/GenBank/DDBJ databases">
        <authorList>
            <consortium name="Pathogen Informatics"/>
        </authorList>
    </citation>
    <scope>NUCLEOTIDE SEQUENCE [LARGE SCALE GENOMIC DNA]</scope>
    <source>
        <strain evidence="4">Lake Konstanz</strain>
    </source>
</reference>
<protein>
    <recommendedName>
        <fullName evidence="5">Membrane-associated protein</fullName>
    </recommendedName>
</protein>
<organism evidence="3 4">
    <name type="scientific">Bodo saltans</name>
    <name type="common">Flagellated protozoan</name>
    <dbReference type="NCBI Taxonomy" id="75058"/>
    <lineage>
        <taxon>Eukaryota</taxon>
        <taxon>Discoba</taxon>
        <taxon>Euglenozoa</taxon>
        <taxon>Kinetoplastea</taxon>
        <taxon>Metakinetoplastina</taxon>
        <taxon>Eubodonida</taxon>
        <taxon>Bodonidae</taxon>
        <taxon>Bodo</taxon>
    </lineage>
</organism>
<sequence length="623" mass="66964">MAFSLTSVLLIRLFLGYFCLGSKHLQQMPSRPVASTDSDDLDATAKSTALGDTASSLHPPTASPKRRVIPHDYADAMVSRLAQPIGRPEYLQTPGPYTIRYNPHNRKIPFVFPAMERFPPPPPVPSDSLDCNRAQCEPRSRDIVFTKEERFLLPPSATKDVPVYDVESGVRLCEDRSYSTLLPPHGDANQRPSRRVAVVEEPPPQSPLTQGFNTSMIIGGRISKSGTRDVNDFLVRRSASPGPVYSPTYTAVESASFAARFSTQSRMPPISSTDGSTADRSHGSASERGSRAAAGSTSPSKCRCLGEYPDCDNGVRNFSVLSTWENAPVAAMGKPVIPYTNPNKQQAPPPPEDDTAPMRRSRGRPSSAARVLRGSVVIQNSEGEAVQEEPTNRGEGGGSPDEDGLYVWPRGGAESNTAAAASAAPTRSNKEHVVRPSSAPLVLRVKSSTMMSRTSPLEKPTDTTTTAAPWQSPTYVARALESPFHASRVESPAPVHVTTLTLQPSHQSSSSVAIVHPCTTTTARSTSGKRGAKERWIKDAARYANSVSRRPQSATCPHPWMATNDYMQVDVAAKVTSDVVALCGNPRRVKFGAGGAQPAKRQVGGGWGWASSWQRGAKAPLSS</sequence>
<feature type="region of interest" description="Disordered" evidence="1">
    <location>
        <begin position="263"/>
        <end position="303"/>
    </location>
</feature>
<name>A0A0S4J304_BODSA</name>